<accession>A0A7S2B4T3</accession>
<keyword evidence="1" id="KW-0472">Membrane</keyword>
<reference evidence="2" key="1">
    <citation type="submission" date="2021-01" db="EMBL/GenBank/DDBJ databases">
        <authorList>
            <person name="Corre E."/>
            <person name="Pelletier E."/>
            <person name="Niang G."/>
            <person name="Scheremetjew M."/>
            <person name="Finn R."/>
            <person name="Kale V."/>
            <person name="Holt S."/>
            <person name="Cochrane G."/>
            <person name="Meng A."/>
            <person name="Brown T."/>
            <person name="Cohen L."/>
        </authorList>
    </citation>
    <scope>NUCLEOTIDE SEQUENCE</scope>
    <source>
        <strain evidence="2">CCMP2222</strain>
    </source>
</reference>
<dbReference type="EMBL" id="HBGQ01017997">
    <property type="protein sequence ID" value="CAD9386253.1"/>
    <property type="molecule type" value="Transcribed_RNA"/>
</dbReference>
<protein>
    <submittedName>
        <fullName evidence="2">Uncharacterized protein</fullName>
    </submittedName>
</protein>
<keyword evidence="1" id="KW-0812">Transmembrane</keyword>
<evidence type="ECO:0000256" key="1">
    <source>
        <dbReference type="SAM" id="Phobius"/>
    </source>
</evidence>
<dbReference type="AlphaFoldDB" id="A0A7S2B4T3"/>
<name>A0A7S2B4T3_9DINO</name>
<evidence type="ECO:0000313" key="2">
    <source>
        <dbReference type="EMBL" id="CAD9386253.1"/>
    </source>
</evidence>
<keyword evidence="1" id="KW-1133">Transmembrane helix</keyword>
<gene>
    <name evidence="2" type="ORF">AAND1436_LOCUS8986</name>
</gene>
<organism evidence="2">
    <name type="scientific">Alexandrium andersonii</name>
    <dbReference type="NCBI Taxonomy" id="327968"/>
    <lineage>
        <taxon>Eukaryota</taxon>
        <taxon>Sar</taxon>
        <taxon>Alveolata</taxon>
        <taxon>Dinophyceae</taxon>
        <taxon>Gonyaulacales</taxon>
        <taxon>Pyrocystaceae</taxon>
        <taxon>Alexandrium</taxon>
    </lineage>
</organism>
<feature type="transmembrane region" description="Helical" evidence="1">
    <location>
        <begin position="41"/>
        <end position="59"/>
    </location>
</feature>
<proteinExistence type="predicted"/>
<feature type="transmembrane region" description="Helical" evidence="1">
    <location>
        <begin position="71"/>
        <end position="91"/>
    </location>
</feature>
<sequence length="160" mass="16980">MDGHARHGEPCRSSAAPSRHAAPSAVVPAANARRLLPACDARTFFLVYFALVFVGRLLLRSSCAKTWHWAVTMMLEDGLSLASFVVGLLYLHHSDGALLSVFAKRMAASPEGAAAAVAAFGASSERTSGTEASQGPAQPAPLAPRDRVARQSIRLFYFAL</sequence>